<comment type="caution">
    <text evidence="6">The sequence shown here is derived from an EMBL/GenBank/DDBJ whole genome shotgun (WGS) entry which is preliminary data.</text>
</comment>
<name>A0A372EJ96_9BURK</name>
<dbReference type="PIRSF" id="PIRSF000390">
    <property type="entry name" value="PLP_StrS"/>
    <property type="match status" value="1"/>
</dbReference>
<gene>
    <name evidence="6" type="ORF">DY262_10925</name>
</gene>
<keyword evidence="6" id="KW-0808">Transferase</keyword>
<dbReference type="Proteomes" id="UP000261931">
    <property type="component" value="Unassembled WGS sequence"/>
</dbReference>
<organism evidence="6 7">
    <name type="scientific">Hydrogenophaga borbori</name>
    <dbReference type="NCBI Taxonomy" id="2294117"/>
    <lineage>
        <taxon>Bacteria</taxon>
        <taxon>Pseudomonadati</taxon>
        <taxon>Pseudomonadota</taxon>
        <taxon>Betaproteobacteria</taxon>
        <taxon>Burkholderiales</taxon>
        <taxon>Comamonadaceae</taxon>
        <taxon>Hydrogenophaga</taxon>
    </lineage>
</organism>
<proteinExistence type="inferred from homology"/>
<accession>A0A372EJ96</accession>
<dbReference type="AlphaFoldDB" id="A0A372EJ96"/>
<dbReference type="InterPro" id="IPR015424">
    <property type="entry name" value="PyrdxlP-dep_Trfase"/>
</dbReference>
<dbReference type="Gene3D" id="3.40.640.10">
    <property type="entry name" value="Type I PLP-dependent aspartate aminotransferase-like (Major domain)"/>
    <property type="match status" value="1"/>
</dbReference>
<dbReference type="InterPro" id="IPR015421">
    <property type="entry name" value="PyrdxlP-dep_Trfase_major"/>
</dbReference>
<dbReference type="EMBL" id="QVLS01000006">
    <property type="protein sequence ID" value="RFP78608.1"/>
    <property type="molecule type" value="Genomic_DNA"/>
</dbReference>
<dbReference type="GO" id="GO:0030170">
    <property type="term" value="F:pyridoxal phosphate binding"/>
    <property type="evidence" value="ECO:0007669"/>
    <property type="project" value="TreeGrafter"/>
</dbReference>
<dbReference type="Pfam" id="PF01041">
    <property type="entry name" value="DegT_DnrJ_EryC1"/>
    <property type="match status" value="1"/>
</dbReference>
<evidence type="ECO:0000313" key="7">
    <source>
        <dbReference type="Proteomes" id="UP000261931"/>
    </source>
</evidence>
<feature type="modified residue" description="N6-(pyridoxal phosphate)lysine" evidence="4">
    <location>
        <position position="186"/>
    </location>
</feature>
<dbReference type="GO" id="GO:0008483">
    <property type="term" value="F:transaminase activity"/>
    <property type="evidence" value="ECO:0007669"/>
    <property type="project" value="UniProtKB-KW"/>
</dbReference>
<evidence type="ECO:0000256" key="2">
    <source>
        <dbReference type="ARBA" id="ARBA00037999"/>
    </source>
</evidence>
<dbReference type="CDD" id="cd00616">
    <property type="entry name" value="AHBA_syn"/>
    <property type="match status" value="1"/>
</dbReference>
<evidence type="ECO:0000256" key="1">
    <source>
        <dbReference type="ARBA" id="ARBA00022898"/>
    </source>
</evidence>
<evidence type="ECO:0000256" key="3">
    <source>
        <dbReference type="PIRSR" id="PIRSR000390-1"/>
    </source>
</evidence>
<dbReference type="InterPro" id="IPR000653">
    <property type="entry name" value="DegT/StrS_aminotransferase"/>
</dbReference>
<evidence type="ECO:0000313" key="6">
    <source>
        <dbReference type="EMBL" id="RFP78608.1"/>
    </source>
</evidence>
<keyword evidence="1 4" id="KW-0663">Pyridoxal phosphate</keyword>
<keyword evidence="6" id="KW-0032">Aminotransferase</keyword>
<keyword evidence="7" id="KW-1185">Reference proteome</keyword>
<evidence type="ECO:0000256" key="4">
    <source>
        <dbReference type="PIRSR" id="PIRSR000390-2"/>
    </source>
</evidence>
<protein>
    <submittedName>
        <fullName evidence="6">DegT/DnrJ/EryC1/StrS family aminotransferase</fullName>
    </submittedName>
</protein>
<comment type="similarity">
    <text evidence="2 5">Belongs to the DegT/DnrJ/EryC1 family.</text>
</comment>
<dbReference type="GO" id="GO:0000271">
    <property type="term" value="P:polysaccharide biosynthetic process"/>
    <property type="evidence" value="ECO:0007669"/>
    <property type="project" value="TreeGrafter"/>
</dbReference>
<evidence type="ECO:0000256" key="5">
    <source>
        <dbReference type="RuleBase" id="RU004508"/>
    </source>
</evidence>
<sequence length="374" mass="41654">MNDKPIYVTRPHLPPLEEFIPYLEQIWSNQILTNGGPFHQQLEAALCEYLGVKHISLFTNATIGLVTALQALRVSGEVITTPYSFVATSHALAWNGLTPVFVDIDPESMNIDPARIEAAITPRTTAILPVHCYGRPCDVDAIERIAEHFNLKVIYDAAHAFGVQSREGHSVLQHGDLSVLSFHATKVFNTFEGGAIVSPDLKTKQHIDRLKNFGYVDELTVAAPGINGKMSEVNAAFGLLQLRHLNEALLQRAALSQRYCERLADVSGIRIVDTAKAAKPNHAYFPILVEKEYPLERDELYAQLKAAGIHARRYFYPLITDFPMYRGLPSANSDNLPVANRLARQVICLPLYPTLQPSEVDRVADLIRQKGLLR</sequence>
<dbReference type="SUPFAM" id="SSF53383">
    <property type="entry name" value="PLP-dependent transferases"/>
    <property type="match status" value="1"/>
</dbReference>
<feature type="active site" description="Proton acceptor" evidence="3">
    <location>
        <position position="186"/>
    </location>
</feature>
<reference evidence="6 7" key="1">
    <citation type="submission" date="2018-08" db="EMBL/GenBank/DDBJ databases">
        <title>Hydrogenophaga sp. LA-38 isolated from sludge.</title>
        <authorList>
            <person name="Im W.-T."/>
        </authorList>
    </citation>
    <scope>NUCLEOTIDE SEQUENCE [LARGE SCALE GENOMIC DNA]</scope>
    <source>
        <strain evidence="6 7">LA-38</strain>
    </source>
</reference>
<dbReference type="RefSeq" id="WP_116958907.1">
    <property type="nucleotide sequence ID" value="NZ_QVLS01000006.1"/>
</dbReference>
<dbReference type="PANTHER" id="PTHR30244:SF9">
    <property type="entry name" value="PROTEIN RV3402C"/>
    <property type="match status" value="1"/>
</dbReference>
<dbReference type="PANTHER" id="PTHR30244">
    <property type="entry name" value="TRANSAMINASE"/>
    <property type="match status" value="1"/>
</dbReference>